<evidence type="ECO:0000313" key="4">
    <source>
        <dbReference type="Proteomes" id="UP000694844"/>
    </source>
</evidence>
<name>A0A8B8DRQ9_CRAVI</name>
<dbReference type="OrthoDB" id="6046583at2759"/>
<dbReference type="Gene3D" id="3.10.100.10">
    <property type="entry name" value="Mannose-Binding Protein A, subunit A"/>
    <property type="match status" value="1"/>
</dbReference>
<dbReference type="SUPFAM" id="SSF56436">
    <property type="entry name" value="C-type lectin-like"/>
    <property type="match status" value="1"/>
</dbReference>
<reference evidence="5" key="1">
    <citation type="submission" date="2025-08" db="UniProtKB">
        <authorList>
            <consortium name="RefSeq"/>
        </authorList>
    </citation>
    <scope>IDENTIFICATION</scope>
    <source>
        <tissue evidence="5">Whole sample</tissue>
    </source>
</reference>
<dbReference type="InterPro" id="IPR001304">
    <property type="entry name" value="C-type_lectin-like"/>
</dbReference>
<feature type="chain" id="PRO_5034033599" evidence="2">
    <location>
        <begin position="21"/>
        <end position="167"/>
    </location>
</feature>
<accession>A0A8B8DRQ9</accession>
<keyword evidence="2" id="KW-0732">Signal</keyword>
<keyword evidence="4" id="KW-1185">Reference proteome</keyword>
<organism evidence="4 5">
    <name type="scientific">Crassostrea virginica</name>
    <name type="common">Eastern oyster</name>
    <dbReference type="NCBI Taxonomy" id="6565"/>
    <lineage>
        <taxon>Eukaryota</taxon>
        <taxon>Metazoa</taxon>
        <taxon>Spiralia</taxon>
        <taxon>Lophotrochozoa</taxon>
        <taxon>Mollusca</taxon>
        <taxon>Bivalvia</taxon>
        <taxon>Autobranchia</taxon>
        <taxon>Pteriomorphia</taxon>
        <taxon>Ostreida</taxon>
        <taxon>Ostreoidea</taxon>
        <taxon>Ostreidae</taxon>
        <taxon>Crassostrea</taxon>
    </lineage>
</organism>
<evidence type="ECO:0000259" key="3">
    <source>
        <dbReference type="PROSITE" id="PS50041"/>
    </source>
</evidence>
<feature type="domain" description="C-type lectin" evidence="3">
    <location>
        <begin position="29"/>
        <end position="156"/>
    </location>
</feature>
<dbReference type="GeneID" id="111129100"/>
<dbReference type="Pfam" id="PF00059">
    <property type="entry name" value="Lectin_C"/>
    <property type="match status" value="1"/>
</dbReference>
<dbReference type="AlphaFoldDB" id="A0A8B8DRQ9"/>
<feature type="signal peptide" evidence="2">
    <location>
        <begin position="1"/>
        <end position="20"/>
    </location>
</feature>
<dbReference type="PANTHER" id="PTHR22803">
    <property type="entry name" value="MANNOSE, PHOSPHOLIPASE, LECTIN RECEPTOR RELATED"/>
    <property type="match status" value="1"/>
</dbReference>
<dbReference type="InterPro" id="IPR016187">
    <property type="entry name" value="CTDL_fold"/>
</dbReference>
<dbReference type="RefSeq" id="XP_022330927.1">
    <property type="nucleotide sequence ID" value="XM_022475219.1"/>
</dbReference>
<gene>
    <name evidence="5" type="primary">LOC111129100</name>
</gene>
<evidence type="ECO:0000256" key="2">
    <source>
        <dbReference type="SAM" id="SignalP"/>
    </source>
</evidence>
<evidence type="ECO:0000256" key="1">
    <source>
        <dbReference type="ARBA" id="ARBA00023157"/>
    </source>
</evidence>
<dbReference type="InterPro" id="IPR050111">
    <property type="entry name" value="C-type_lectin/snaclec_domain"/>
</dbReference>
<dbReference type="Proteomes" id="UP000694844">
    <property type="component" value="Chromosome 4"/>
</dbReference>
<dbReference type="KEGG" id="cvn:111129100"/>
<keyword evidence="1" id="KW-1015">Disulfide bond</keyword>
<dbReference type="InterPro" id="IPR016186">
    <property type="entry name" value="C-type_lectin-like/link_sf"/>
</dbReference>
<dbReference type="InterPro" id="IPR018378">
    <property type="entry name" value="C-type_lectin_CS"/>
</dbReference>
<evidence type="ECO:0000313" key="5">
    <source>
        <dbReference type="RefSeq" id="XP_022330927.1"/>
    </source>
</evidence>
<dbReference type="PROSITE" id="PS00615">
    <property type="entry name" value="C_TYPE_LECTIN_1"/>
    <property type="match status" value="1"/>
</dbReference>
<dbReference type="SMART" id="SM00034">
    <property type="entry name" value="CLECT"/>
    <property type="match status" value="1"/>
</dbReference>
<protein>
    <submittedName>
        <fullName evidence="5">Perlucin-like</fullName>
    </submittedName>
</protein>
<proteinExistence type="predicted"/>
<dbReference type="PROSITE" id="PS50041">
    <property type="entry name" value="C_TYPE_LECTIN_2"/>
    <property type="match status" value="1"/>
</dbReference>
<sequence length="167" mass="18998">MNMQSFLVLVILAAFATVYGDCPNGFLQHDESCYKFFHSTRATWAEAMMYCQLFKSHLAVIESEREQNFVEGLLRREYHQGLPDGCWIDGTDALVEGEWIWTTNGNPITSESYQKWFPGEPNSIKGTGEDCMDLLHHENYNWNDESCETMNNFLCEASASTGNTIVG</sequence>